<proteinExistence type="predicted"/>
<accession>A0ABU3QMC5</accession>
<dbReference type="Proteomes" id="UP001250181">
    <property type="component" value="Unassembled WGS sequence"/>
</dbReference>
<organism evidence="1 2">
    <name type="scientific">Streptomyces tamarix</name>
    <dbReference type="NCBI Taxonomy" id="3078565"/>
    <lineage>
        <taxon>Bacteria</taxon>
        <taxon>Bacillati</taxon>
        <taxon>Actinomycetota</taxon>
        <taxon>Actinomycetes</taxon>
        <taxon>Kitasatosporales</taxon>
        <taxon>Streptomycetaceae</taxon>
        <taxon>Streptomyces</taxon>
    </lineage>
</organism>
<name>A0ABU3QMC5_9ACTN</name>
<keyword evidence="2" id="KW-1185">Reference proteome</keyword>
<dbReference type="RefSeq" id="WP_315878969.1">
    <property type="nucleotide sequence ID" value="NZ_JAWCTQ010000021.1"/>
</dbReference>
<gene>
    <name evidence="1" type="ORF">RND61_17830</name>
</gene>
<reference evidence="1 2" key="1">
    <citation type="submission" date="2023-09" db="EMBL/GenBank/DDBJ databases">
        <title>Streptomyces sp. nov.: A antagonism against Alternaria gaisen Producing Streptochlin, Isolated from Tamarix root soil.</title>
        <authorList>
            <person name="Chen Y."/>
        </authorList>
    </citation>
    <scope>NUCLEOTIDE SEQUENCE [LARGE SCALE GENOMIC DNA]</scope>
    <source>
        <strain evidence="1 2">TRM76323</strain>
    </source>
</reference>
<protein>
    <submittedName>
        <fullName evidence="1">Uncharacterized protein</fullName>
    </submittedName>
</protein>
<sequence>MDKEDRRRVVAEVEVERERLLPLREEATRTTIGMLRHSAPADPPELVPYLNLAYLLGVRRRRGDDGLMAFALSLSNWATAAIKDVAAQTGRTVQEVLDQYETELMEARLKQAGPHRER</sequence>
<dbReference type="EMBL" id="JAWCTQ010000021">
    <property type="protein sequence ID" value="MDT9683907.1"/>
    <property type="molecule type" value="Genomic_DNA"/>
</dbReference>
<comment type="caution">
    <text evidence="1">The sequence shown here is derived from an EMBL/GenBank/DDBJ whole genome shotgun (WGS) entry which is preliminary data.</text>
</comment>
<evidence type="ECO:0000313" key="1">
    <source>
        <dbReference type="EMBL" id="MDT9683907.1"/>
    </source>
</evidence>
<evidence type="ECO:0000313" key="2">
    <source>
        <dbReference type="Proteomes" id="UP001250181"/>
    </source>
</evidence>